<evidence type="ECO:0000313" key="2">
    <source>
        <dbReference type="EnsemblPlants" id="OB05G30650.1"/>
    </source>
</evidence>
<name>J3M8Z1_ORYBR</name>
<reference evidence="2" key="2">
    <citation type="submission" date="2013-04" db="UniProtKB">
        <authorList>
            <consortium name="EnsemblPlants"/>
        </authorList>
    </citation>
    <scope>IDENTIFICATION</scope>
</reference>
<protein>
    <submittedName>
        <fullName evidence="2">Uncharacterized protein</fullName>
    </submittedName>
</protein>
<dbReference type="AlphaFoldDB" id="J3M8Z1"/>
<feature type="compositionally biased region" description="Basic and acidic residues" evidence="1">
    <location>
        <begin position="67"/>
        <end position="78"/>
    </location>
</feature>
<evidence type="ECO:0000256" key="1">
    <source>
        <dbReference type="SAM" id="MobiDB-lite"/>
    </source>
</evidence>
<reference evidence="2" key="1">
    <citation type="journal article" date="2013" name="Nat. Commun.">
        <title>Whole-genome sequencing of Oryza brachyantha reveals mechanisms underlying Oryza genome evolution.</title>
        <authorList>
            <person name="Chen J."/>
            <person name="Huang Q."/>
            <person name="Gao D."/>
            <person name="Wang J."/>
            <person name="Lang Y."/>
            <person name="Liu T."/>
            <person name="Li B."/>
            <person name="Bai Z."/>
            <person name="Luis Goicoechea J."/>
            <person name="Liang C."/>
            <person name="Chen C."/>
            <person name="Zhang W."/>
            <person name="Sun S."/>
            <person name="Liao Y."/>
            <person name="Zhang X."/>
            <person name="Yang L."/>
            <person name="Song C."/>
            <person name="Wang M."/>
            <person name="Shi J."/>
            <person name="Liu G."/>
            <person name="Liu J."/>
            <person name="Zhou H."/>
            <person name="Zhou W."/>
            <person name="Yu Q."/>
            <person name="An N."/>
            <person name="Chen Y."/>
            <person name="Cai Q."/>
            <person name="Wang B."/>
            <person name="Liu B."/>
            <person name="Min J."/>
            <person name="Huang Y."/>
            <person name="Wu H."/>
            <person name="Li Z."/>
            <person name="Zhang Y."/>
            <person name="Yin Y."/>
            <person name="Song W."/>
            <person name="Jiang J."/>
            <person name="Jackson S.A."/>
            <person name="Wing R.A."/>
            <person name="Wang J."/>
            <person name="Chen M."/>
        </authorList>
    </citation>
    <scope>NUCLEOTIDE SEQUENCE [LARGE SCALE GENOMIC DNA]</scope>
    <source>
        <strain evidence="2">cv. IRGC 101232</strain>
    </source>
</reference>
<sequence length="78" mass="9180">MFMTKGKNISPNLKYVCTILLYYRDKMKIPCMFLRWKTIFACSITLGCQPNFCSKSQTWSPYGQQRHTGDTQERKKST</sequence>
<dbReference type="Gramene" id="OB05G30650.1">
    <property type="protein sequence ID" value="OB05G30650.1"/>
    <property type="gene ID" value="OB05G30650"/>
</dbReference>
<evidence type="ECO:0000313" key="3">
    <source>
        <dbReference type="Proteomes" id="UP000006038"/>
    </source>
</evidence>
<organism evidence="2">
    <name type="scientific">Oryza brachyantha</name>
    <name type="common">malo sina</name>
    <dbReference type="NCBI Taxonomy" id="4533"/>
    <lineage>
        <taxon>Eukaryota</taxon>
        <taxon>Viridiplantae</taxon>
        <taxon>Streptophyta</taxon>
        <taxon>Embryophyta</taxon>
        <taxon>Tracheophyta</taxon>
        <taxon>Spermatophyta</taxon>
        <taxon>Magnoliopsida</taxon>
        <taxon>Liliopsida</taxon>
        <taxon>Poales</taxon>
        <taxon>Poaceae</taxon>
        <taxon>BOP clade</taxon>
        <taxon>Oryzoideae</taxon>
        <taxon>Oryzeae</taxon>
        <taxon>Oryzinae</taxon>
        <taxon>Oryza</taxon>
    </lineage>
</organism>
<feature type="compositionally biased region" description="Polar residues" evidence="1">
    <location>
        <begin position="57"/>
        <end position="66"/>
    </location>
</feature>
<dbReference type="HOGENOM" id="CLU_2625913_0_0_1"/>
<dbReference type="Proteomes" id="UP000006038">
    <property type="component" value="Chromosome 5"/>
</dbReference>
<proteinExistence type="predicted"/>
<accession>J3M8Z1</accession>
<dbReference type="EnsemblPlants" id="OB05G30650.1">
    <property type="protein sequence ID" value="OB05G30650.1"/>
    <property type="gene ID" value="OB05G30650"/>
</dbReference>
<keyword evidence="3" id="KW-1185">Reference proteome</keyword>
<feature type="region of interest" description="Disordered" evidence="1">
    <location>
        <begin position="57"/>
        <end position="78"/>
    </location>
</feature>